<accession>A0A8H5F5K0</accession>
<dbReference type="PANTHER" id="PTHR31836">
    <property type="match status" value="1"/>
</dbReference>
<evidence type="ECO:0000256" key="2">
    <source>
        <dbReference type="SAM" id="MobiDB-lite"/>
    </source>
</evidence>
<dbReference type="InterPro" id="IPR036908">
    <property type="entry name" value="RlpA-like_sf"/>
</dbReference>
<evidence type="ECO:0000313" key="5">
    <source>
        <dbReference type="Proteomes" id="UP000541558"/>
    </source>
</evidence>
<evidence type="ECO:0000313" key="4">
    <source>
        <dbReference type="EMBL" id="KAF5324640.1"/>
    </source>
</evidence>
<evidence type="ECO:0000256" key="3">
    <source>
        <dbReference type="SAM" id="SignalP"/>
    </source>
</evidence>
<gene>
    <name evidence="4" type="ORF">D9611_004233</name>
</gene>
<feature type="chain" id="PRO_5034238738" evidence="3">
    <location>
        <begin position="21"/>
        <end position="310"/>
    </location>
</feature>
<keyword evidence="1 3" id="KW-0732">Signal</keyword>
<reference evidence="4 5" key="1">
    <citation type="journal article" date="2020" name="ISME J.">
        <title>Uncovering the hidden diversity of litter-decomposition mechanisms in mushroom-forming fungi.</title>
        <authorList>
            <person name="Floudas D."/>
            <person name="Bentzer J."/>
            <person name="Ahren D."/>
            <person name="Johansson T."/>
            <person name="Persson P."/>
            <person name="Tunlid A."/>
        </authorList>
    </citation>
    <scope>NUCLEOTIDE SEQUENCE [LARGE SCALE GENOMIC DNA]</scope>
    <source>
        <strain evidence="4 5">CBS 175.51</strain>
    </source>
</reference>
<feature type="region of interest" description="Disordered" evidence="2">
    <location>
        <begin position="146"/>
        <end position="242"/>
    </location>
</feature>
<sequence length="310" mass="31679">MQVIALLTALSSVLVIGADAASMHARHGAGHNEVARRLSGEVDNFTKRDSSNSRWSFYNTETGNAGSCGRFITNNEFVVAMNVGDYKQSDCFKKITMTYKGKSTTATIGDQCPGCPPGGLDLSEGLFKFFEDPGVGIIYGQWSFGEGGGSPAPTSSSTTKKPTSSSTQPPKTETPKPTSEAPKPTTTKTTEAPKPTTEAPKPTTTKTTTTSSSSSSKPISLTVATTSSTTKTTTSSTTKATTTTTPAVTIATKSTTTSATTTSDAPTIAPVGAANAGSNKFLDNAAPAARSLSAPVLGLSALAAIAALAL</sequence>
<dbReference type="InterPro" id="IPR051477">
    <property type="entry name" value="Expansin_CellWall"/>
</dbReference>
<feature type="signal peptide" evidence="3">
    <location>
        <begin position="1"/>
        <end position="20"/>
    </location>
</feature>
<dbReference type="OrthoDB" id="623670at2759"/>
<evidence type="ECO:0000256" key="1">
    <source>
        <dbReference type="ARBA" id="ARBA00022729"/>
    </source>
</evidence>
<comment type="caution">
    <text evidence="4">The sequence shown here is derived from an EMBL/GenBank/DDBJ whole genome shotgun (WGS) entry which is preliminary data.</text>
</comment>
<protein>
    <submittedName>
        <fullName evidence="4">Uncharacterized protein</fullName>
    </submittedName>
</protein>
<dbReference type="EMBL" id="JAACJK010000164">
    <property type="protein sequence ID" value="KAF5324640.1"/>
    <property type="molecule type" value="Genomic_DNA"/>
</dbReference>
<dbReference type="Gene3D" id="2.40.40.10">
    <property type="entry name" value="RlpA-like domain"/>
    <property type="match status" value="1"/>
</dbReference>
<proteinExistence type="predicted"/>
<name>A0A8H5F5K0_9AGAR</name>
<dbReference type="PANTHER" id="PTHR31836:SF28">
    <property type="entry name" value="SRCR DOMAIN-CONTAINING PROTEIN-RELATED"/>
    <property type="match status" value="1"/>
</dbReference>
<dbReference type="AlphaFoldDB" id="A0A8H5F5K0"/>
<dbReference type="CDD" id="cd22191">
    <property type="entry name" value="DPBB_RlpA_EXP_N-like"/>
    <property type="match status" value="1"/>
</dbReference>
<feature type="compositionally biased region" description="Low complexity" evidence="2">
    <location>
        <begin position="151"/>
        <end position="242"/>
    </location>
</feature>
<dbReference type="SUPFAM" id="SSF50685">
    <property type="entry name" value="Barwin-like endoglucanases"/>
    <property type="match status" value="1"/>
</dbReference>
<organism evidence="4 5">
    <name type="scientific">Ephemerocybe angulata</name>
    <dbReference type="NCBI Taxonomy" id="980116"/>
    <lineage>
        <taxon>Eukaryota</taxon>
        <taxon>Fungi</taxon>
        <taxon>Dikarya</taxon>
        <taxon>Basidiomycota</taxon>
        <taxon>Agaricomycotina</taxon>
        <taxon>Agaricomycetes</taxon>
        <taxon>Agaricomycetidae</taxon>
        <taxon>Agaricales</taxon>
        <taxon>Agaricineae</taxon>
        <taxon>Psathyrellaceae</taxon>
        <taxon>Ephemerocybe</taxon>
    </lineage>
</organism>
<keyword evidence="5" id="KW-1185">Reference proteome</keyword>
<dbReference type="Proteomes" id="UP000541558">
    <property type="component" value="Unassembled WGS sequence"/>
</dbReference>